<name>K9VLR8_9CYAN</name>
<dbReference type="Proteomes" id="UP000010478">
    <property type="component" value="Chromosome"/>
</dbReference>
<dbReference type="HOGENOM" id="CLU_2370139_0_0_3"/>
<dbReference type="STRING" id="179408.Osc7112_3823"/>
<dbReference type="EMBL" id="CP003614">
    <property type="protein sequence ID" value="AFZ08165.1"/>
    <property type="molecule type" value="Genomic_DNA"/>
</dbReference>
<evidence type="ECO:0000313" key="1">
    <source>
        <dbReference type="EMBL" id="AFZ08165.1"/>
    </source>
</evidence>
<keyword evidence="2" id="KW-1185">Reference proteome</keyword>
<reference evidence="1 2" key="1">
    <citation type="submission" date="2012-05" db="EMBL/GenBank/DDBJ databases">
        <title>Finished chromosome of genome of Oscillatoria sp. PCC 7112.</title>
        <authorList>
            <consortium name="US DOE Joint Genome Institute"/>
            <person name="Gugger M."/>
            <person name="Coursin T."/>
            <person name="Rippka R."/>
            <person name="Tandeau De Marsac N."/>
            <person name="Huntemann M."/>
            <person name="Wei C.-L."/>
            <person name="Han J."/>
            <person name="Detter J.C."/>
            <person name="Han C."/>
            <person name="Tapia R."/>
            <person name="Davenport K."/>
            <person name="Daligault H."/>
            <person name="Erkkila T."/>
            <person name="Gu W."/>
            <person name="Munk A.C.C."/>
            <person name="Teshima H."/>
            <person name="Xu Y."/>
            <person name="Chain P."/>
            <person name="Chen A."/>
            <person name="Krypides N."/>
            <person name="Mavromatis K."/>
            <person name="Markowitz V."/>
            <person name="Szeto E."/>
            <person name="Ivanova N."/>
            <person name="Mikhailova N."/>
            <person name="Ovchinnikova G."/>
            <person name="Pagani I."/>
            <person name="Pati A."/>
            <person name="Goodwin L."/>
            <person name="Peters L."/>
            <person name="Pitluck S."/>
            <person name="Woyke T."/>
            <person name="Kerfeld C."/>
        </authorList>
    </citation>
    <scope>NUCLEOTIDE SEQUENCE [LARGE SCALE GENOMIC DNA]</scope>
    <source>
        <strain evidence="1 2">PCC 7112</strain>
    </source>
</reference>
<dbReference type="AlphaFoldDB" id="K9VLR8"/>
<proteinExistence type="predicted"/>
<evidence type="ECO:0000313" key="2">
    <source>
        <dbReference type="Proteomes" id="UP000010478"/>
    </source>
</evidence>
<dbReference type="KEGG" id="oni:Osc7112_3823"/>
<dbReference type="RefSeq" id="WP_015177418.1">
    <property type="nucleotide sequence ID" value="NC_019729.1"/>
</dbReference>
<accession>K9VLR8</accession>
<sequence>MPKIGAGISRLVGAGLRDCWLFTIIVGETRPYILNAKIGAAISRLVGAGLRDCWLFTIIVGETRPYILNAKNRRGDFSFAGGGFERLLVIYNYCW</sequence>
<gene>
    <name evidence="1" type="ORF">Osc7112_3823</name>
</gene>
<protein>
    <submittedName>
        <fullName evidence="1">Uncharacterized protein</fullName>
    </submittedName>
</protein>
<organism evidence="1 2">
    <name type="scientific">Phormidium nigroviride PCC 7112</name>
    <dbReference type="NCBI Taxonomy" id="179408"/>
    <lineage>
        <taxon>Bacteria</taxon>
        <taxon>Bacillati</taxon>
        <taxon>Cyanobacteriota</taxon>
        <taxon>Cyanophyceae</taxon>
        <taxon>Oscillatoriophycideae</taxon>
        <taxon>Oscillatoriales</taxon>
        <taxon>Oscillatoriaceae</taxon>
        <taxon>Phormidium</taxon>
    </lineage>
</organism>